<dbReference type="EMBL" id="VANI01000006">
    <property type="protein sequence ID" value="TLM78397.1"/>
    <property type="molecule type" value="Genomic_DNA"/>
</dbReference>
<dbReference type="PANTHER" id="PTHR35446:SF2">
    <property type="entry name" value="CARBOXYMUCONOLACTONE DECARBOXYLASE-LIKE DOMAIN-CONTAINING PROTEIN"/>
    <property type="match status" value="1"/>
</dbReference>
<dbReference type="Gene3D" id="1.20.1290.10">
    <property type="entry name" value="AhpD-like"/>
    <property type="match status" value="1"/>
</dbReference>
<dbReference type="InterPro" id="IPR029032">
    <property type="entry name" value="AhpD-like"/>
</dbReference>
<dbReference type="PANTHER" id="PTHR35446">
    <property type="entry name" value="SI:CH211-175M2.5"/>
    <property type="match status" value="1"/>
</dbReference>
<dbReference type="Proteomes" id="UP000306791">
    <property type="component" value="Unassembled WGS sequence"/>
</dbReference>
<sequence>MSRVPLTYRETDRETGQRVADVFDEVRAQLGFIPSVFRAYANNPTLLTELWGRYQHTMLTGNLPRRLKEEIALMVASDEHSDYGITLHSSALKQLGVESHEILRFRTDPDHTHLGPREHALLEIARHGNMSPHDHGERYIDHARETGVADADILEALAVASLAAEISHVSTMLDIPVDIRP</sequence>
<evidence type="ECO:0000313" key="2">
    <source>
        <dbReference type="EMBL" id="TLM78397.1"/>
    </source>
</evidence>
<organism evidence="2 3">
    <name type="scientific">Microbulbifer harenosus</name>
    <dbReference type="NCBI Taxonomy" id="2576840"/>
    <lineage>
        <taxon>Bacteria</taxon>
        <taxon>Pseudomonadati</taxon>
        <taxon>Pseudomonadota</taxon>
        <taxon>Gammaproteobacteria</taxon>
        <taxon>Cellvibrionales</taxon>
        <taxon>Microbulbiferaceae</taxon>
        <taxon>Microbulbifer</taxon>
    </lineage>
</organism>
<comment type="caution">
    <text evidence="2">The sequence shown here is derived from an EMBL/GenBank/DDBJ whole genome shotgun (WGS) entry which is preliminary data.</text>
</comment>
<dbReference type="InterPro" id="IPR003779">
    <property type="entry name" value="CMD-like"/>
</dbReference>
<dbReference type="RefSeq" id="WP_138234893.1">
    <property type="nucleotide sequence ID" value="NZ_CP185860.1"/>
</dbReference>
<reference evidence="2 3" key="1">
    <citation type="submission" date="2019-05" db="EMBL/GenBank/DDBJ databases">
        <title>Microbulbifer harenosus sp. nov., an alginate-degrading bacterium isolated from coastal sand.</title>
        <authorList>
            <person name="Huang H."/>
            <person name="Mo K."/>
            <person name="Bao S."/>
        </authorList>
    </citation>
    <scope>NUCLEOTIDE SEQUENCE [LARGE SCALE GENOMIC DNA]</scope>
    <source>
        <strain evidence="2 3">HB161719</strain>
    </source>
</reference>
<proteinExistence type="predicted"/>
<gene>
    <name evidence="2" type="ORF">FDY93_06290</name>
</gene>
<keyword evidence="3" id="KW-1185">Reference proteome</keyword>
<accession>A0ABY2UM62</accession>
<evidence type="ECO:0000313" key="3">
    <source>
        <dbReference type="Proteomes" id="UP000306791"/>
    </source>
</evidence>
<dbReference type="SUPFAM" id="SSF69118">
    <property type="entry name" value="AhpD-like"/>
    <property type="match status" value="1"/>
</dbReference>
<feature type="domain" description="Carboxymuconolactone decarboxylase-like" evidence="1">
    <location>
        <begin position="48"/>
        <end position="126"/>
    </location>
</feature>
<dbReference type="Pfam" id="PF02627">
    <property type="entry name" value="CMD"/>
    <property type="match status" value="1"/>
</dbReference>
<protein>
    <recommendedName>
        <fullName evidence="1">Carboxymuconolactone decarboxylase-like domain-containing protein</fullName>
    </recommendedName>
</protein>
<name>A0ABY2UM62_9GAMM</name>
<evidence type="ECO:0000259" key="1">
    <source>
        <dbReference type="Pfam" id="PF02627"/>
    </source>
</evidence>